<accession>A0A4Y7TZG0</accession>
<evidence type="ECO:0000256" key="6">
    <source>
        <dbReference type="SAM" id="MobiDB-lite"/>
    </source>
</evidence>
<dbReference type="GO" id="GO:0071944">
    <property type="term" value="C:cell periphery"/>
    <property type="evidence" value="ECO:0007669"/>
    <property type="project" value="UniProtKB-ARBA"/>
</dbReference>
<gene>
    <name evidence="9" type="ORF">FA13DRAFT_9753</name>
</gene>
<dbReference type="OrthoDB" id="2758521at2759"/>
<comment type="subcellular location">
    <subcellularLocation>
        <location evidence="1">Membrane</location>
        <topology evidence="1">Single-pass membrane protein</topology>
    </subcellularLocation>
</comment>
<feature type="compositionally biased region" description="Polar residues" evidence="6">
    <location>
        <begin position="359"/>
        <end position="377"/>
    </location>
</feature>
<name>A0A4Y7TZG0_COPMI</name>
<dbReference type="GO" id="GO:0016020">
    <property type="term" value="C:membrane"/>
    <property type="evidence" value="ECO:0007669"/>
    <property type="project" value="UniProtKB-SubCell"/>
</dbReference>
<dbReference type="Gene3D" id="2.60.120.260">
    <property type="entry name" value="Galactose-binding domain-like"/>
    <property type="match status" value="1"/>
</dbReference>
<proteinExistence type="predicted"/>
<feature type="region of interest" description="Disordered" evidence="6">
    <location>
        <begin position="359"/>
        <end position="417"/>
    </location>
</feature>
<evidence type="ECO:0000313" key="9">
    <source>
        <dbReference type="EMBL" id="TEB39567.1"/>
    </source>
</evidence>
<feature type="region of interest" description="Disordered" evidence="6">
    <location>
        <begin position="186"/>
        <end position="228"/>
    </location>
</feature>
<dbReference type="PANTHER" id="PTHR15549">
    <property type="entry name" value="PAIRED IMMUNOGLOBULIN-LIKE TYPE 2 RECEPTOR"/>
    <property type="match status" value="1"/>
</dbReference>
<feature type="compositionally biased region" description="Low complexity" evidence="6">
    <location>
        <begin position="387"/>
        <end position="403"/>
    </location>
</feature>
<keyword evidence="2 7" id="KW-0812">Transmembrane</keyword>
<sequence>MIFRALVALQVLLCLLRLDFAWGRVVNRTIDDTFGDSETQRLPLYLPTTSGVWKGASCSGCAINPDVDKAFKNTYQAATYAPDSGKISITLAFNGTAIWVFFILANNEGDGITTITDVNFAMDGENTPTNFRHAPDLTTREPLYNQLVYNRTDMPFGTHALEIFADADFNVYVNFDYAIYTHDDDPGTTTTMGATTGGTATRPTTTSTSGTAGSDGSGTDSTSSASSGPPVGAIAGGVVGGVLALAAIILLLFCLRRQRRKQEFFIDPPPPPTALMSEAAYDDSLRPNPFIQENAFQRGPSSSGNEPLYSPVAVGMRNHSNGSPSMNSGSQYSGSAIPYGGVARAEYDSDRATSVTGGVASIQGSMPSTYTQSSTGVRSEKRRRQQGGVALAAAGAPPSSAGADRLSTAADSDQQERVRRARQAEIGDRLRTVEREMNDLKRGRSVRDNVQRRVANPADSREDEIADMREEMRRMQEEIMLLRSNQASEWAQGLTDEPPPGYTARPLSTHALGVS</sequence>
<dbReference type="Proteomes" id="UP000298030">
    <property type="component" value="Unassembled WGS sequence"/>
</dbReference>
<dbReference type="PANTHER" id="PTHR15549:SF26">
    <property type="entry name" value="AXIAL BUDDING PATTERN PROTEIN 2-RELATED"/>
    <property type="match status" value="1"/>
</dbReference>
<evidence type="ECO:0000256" key="3">
    <source>
        <dbReference type="ARBA" id="ARBA00022989"/>
    </source>
</evidence>
<keyword evidence="3 7" id="KW-1133">Transmembrane helix</keyword>
<protein>
    <submittedName>
        <fullName evidence="9">Uncharacterized protein</fullName>
    </submittedName>
</protein>
<keyword evidence="5" id="KW-0175">Coiled coil</keyword>
<evidence type="ECO:0000313" key="10">
    <source>
        <dbReference type="Proteomes" id="UP000298030"/>
    </source>
</evidence>
<keyword evidence="10" id="KW-1185">Reference proteome</keyword>
<keyword evidence="8" id="KW-0732">Signal</keyword>
<comment type="caution">
    <text evidence="9">The sequence shown here is derived from an EMBL/GenBank/DDBJ whole genome shotgun (WGS) entry which is preliminary data.</text>
</comment>
<feature type="compositionally biased region" description="Low complexity" evidence="6">
    <location>
        <begin position="187"/>
        <end position="228"/>
    </location>
</feature>
<evidence type="ECO:0000256" key="7">
    <source>
        <dbReference type="SAM" id="Phobius"/>
    </source>
</evidence>
<feature type="signal peptide" evidence="8">
    <location>
        <begin position="1"/>
        <end position="23"/>
    </location>
</feature>
<dbReference type="EMBL" id="QPFP01000001">
    <property type="protein sequence ID" value="TEB39567.1"/>
    <property type="molecule type" value="Genomic_DNA"/>
</dbReference>
<organism evidence="9 10">
    <name type="scientific">Coprinellus micaceus</name>
    <name type="common">Glistening ink-cap mushroom</name>
    <name type="synonym">Coprinus micaceus</name>
    <dbReference type="NCBI Taxonomy" id="71717"/>
    <lineage>
        <taxon>Eukaryota</taxon>
        <taxon>Fungi</taxon>
        <taxon>Dikarya</taxon>
        <taxon>Basidiomycota</taxon>
        <taxon>Agaricomycotina</taxon>
        <taxon>Agaricomycetes</taxon>
        <taxon>Agaricomycetidae</taxon>
        <taxon>Agaricales</taxon>
        <taxon>Agaricineae</taxon>
        <taxon>Psathyrellaceae</taxon>
        <taxon>Coprinellus</taxon>
    </lineage>
</organism>
<evidence type="ECO:0000256" key="2">
    <source>
        <dbReference type="ARBA" id="ARBA00022692"/>
    </source>
</evidence>
<feature type="region of interest" description="Disordered" evidence="6">
    <location>
        <begin position="491"/>
        <end position="515"/>
    </location>
</feature>
<dbReference type="InterPro" id="IPR051694">
    <property type="entry name" value="Immunoregulatory_rcpt-like"/>
</dbReference>
<keyword evidence="4 7" id="KW-0472">Membrane</keyword>
<reference evidence="9 10" key="1">
    <citation type="journal article" date="2019" name="Nat. Ecol. Evol.">
        <title>Megaphylogeny resolves global patterns of mushroom evolution.</title>
        <authorList>
            <person name="Varga T."/>
            <person name="Krizsan K."/>
            <person name="Foldi C."/>
            <person name="Dima B."/>
            <person name="Sanchez-Garcia M."/>
            <person name="Sanchez-Ramirez S."/>
            <person name="Szollosi G.J."/>
            <person name="Szarkandi J.G."/>
            <person name="Papp V."/>
            <person name="Albert L."/>
            <person name="Andreopoulos W."/>
            <person name="Angelini C."/>
            <person name="Antonin V."/>
            <person name="Barry K.W."/>
            <person name="Bougher N.L."/>
            <person name="Buchanan P."/>
            <person name="Buyck B."/>
            <person name="Bense V."/>
            <person name="Catcheside P."/>
            <person name="Chovatia M."/>
            <person name="Cooper J."/>
            <person name="Damon W."/>
            <person name="Desjardin D."/>
            <person name="Finy P."/>
            <person name="Geml J."/>
            <person name="Haridas S."/>
            <person name="Hughes K."/>
            <person name="Justo A."/>
            <person name="Karasinski D."/>
            <person name="Kautmanova I."/>
            <person name="Kiss B."/>
            <person name="Kocsube S."/>
            <person name="Kotiranta H."/>
            <person name="LaButti K.M."/>
            <person name="Lechner B.E."/>
            <person name="Liimatainen K."/>
            <person name="Lipzen A."/>
            <person name="Lukacs Z."/>
            <person name="Mihaltcheva S."/>
            <person name="Morgado L.N."/>
            <person name="Niskanen T."/>
            <person name="Noordeloos M.E."/>
            <person name="Ohm R.A."/>
            <person name="Ortiz-Santana B."/>
            <person name="Ovrebo C."/>
            <person name="Racz N."/>
            <person name="Riley R."/>
            <person name="Savchenko A."/>
            <person name="Shiryaev A."/>
            <person name="Soop K."/>
            <person name="Spirin V."/>
            <person name="Szebenyi C."/>
            <person name="Tomsovsky M."/>
            <person name="Tulloss R.E."/>
            <person name="Uehling J."/>
            <person name="Grigoriev I.V."/>
            <person name="Vagvolgyi C."/>
            <person name="Papp T."/>
            <person name="Martin F.M."/>
            <person name="Miettinen O."/>
            <person name="Hibbett D.S."/>
            <person name="Nagy L.G."/>
        </authorList>
    </citation>
    <scope>NUCLEOTIDE SEQUENCE [LARGE SCALE GENOMIC DNA]</scope>
    <source>
        <strain evidence="9 10">FP101781</strain>
    </source>
</reference>
<evidence type="ECO:0000256" key="5">
    <source>
        <dbReference type="SAM" id="Coils"/>
    </source>
</evidence>
<feature type="chain" id="PRO_5021382734" evidence="8">
    <location>
        <begin position="24"/>
        <end position="515"/>
    </location>
</feature>
<feature type="coiled-coil region" evidence="5">
    <location>
        <begin position="458"/>
        <end position="485"/>
    </location>
</feature>
<dbReference type="AlphaFoldDB" id="A0A4Y7TZG0"/>
<evidence type="ECO:0000256" key="8">
    <source>
        <dbReference type="SAM" id="SignalP"/>
    </source>
</evidence>
<dbReference type="STRING" id="71717.A0A4Y7TZG0"/>
<feature type="transmembrane region" description="Helical" evidence="7">
    <location>
        <begin position="231"/>
        <end position="255"/>
    </location>
</feature>
<evidence type="ECO:0000256" key="1">
    <source>
        <dbReference type="ARBA" id="ARBA00004167"/>
    </source>
</evidence>
<evidence type="ECO:0000256" key="4">
    <source>
        <dbReference type="ARBA" id="ARBA00023136"/>
    </source>
</evidence>